<comment type="caution">
    <text evidence="1">The sequence shown here is derived from an EMBL/GenBank/DDBJ whole genome shotgun (WGS) entry which is preliminary data.</text>
</comment>
<keyword evidence="2" id="KW-1185">Reference proteome</keyword>
<name>A0A9P6DSG8_9AGAM</name>
<dbReference type="EMBL" id="MU129055">
    <property type="protein sequence ID" value="KAF9508585.1"/>
    <property type="molecule type" value="Genomic_DNA"/>
</dbReference>
<dbReference type="Proteomes" id="UP000886523">
    <property type="component" value="Unassembled WGS sequence"/>
</dbReference>
<organism evidence="1 2">
    <name type="scientific">Hydnum rufescens UP504</name>
    <dbReference type="NCBI Taxonomy" id="1448309"/>
    <lineage>
        <taxon>Eukaryota</taxon>
        <taxon>Fungi</taxon>
        <taxon>Dikarya</taxon>
        <taxon>Basidiomycota</taxon>
        <taxon>Agaricomycotina</taxon>
        <taxon>Agaricomycetes</taxon>
        <taxon>Cantharellales</taxon>
        <taxon>Hydnaceae</taxon>
        <taxon>Hydnum</taxon>
    </lineage>
</organism>
<accession>A0A9P6DSG8</accession>
<evidence type="ECO:0000313" key="2">
    <source>
        <dbReference type="Proteomes" id="UP000886523"/>
    </source>
</evidence>
<sequence>MYEPRGIVAASNDYTIRQEYRGPQATVWQRLVNSSNVKVNSGHLIPLEAPLELGVFSFSAQDGVESFIILTVP</sequence>
<dbReference type="AlphaFoldDB" id="A0A9P6DSG8"/>
<evidence type="ECO:0000313" key="1">
    <source>
        <dbReference type="EMBL" id="KAF9508585.1"/>
    </source>
</evidence>
<reference evidence="1" key="1">
    <citation type="journal article" date="2020" name="Nat. Commun.">
        <title>Large-scale genome sequencing of mycorrhizal fungi provides insights into the early evolution of symbiotic traits.</title>
        <authorList>
            <person name="Miyauchi S."/>
            <person name="Kiss E."/>
            <person name="Kuo A."/>
            <person name="Drula E."/>
            <person name="Kohler A."/>
            <person name="Sanchez-Garcia M."/>
            <person name="Morin E."/>
            <person name="Andreopoulos B."/>
            <person name="Barry K.W."/>
            <person name="Bonito G."/>
            <person name="Buee M."/>
            <person name="Carver A."/>
            <person name="Chen C."/>
            <person name="Cichocki N."/>
            <person name="Clum A."/>
            <person name="Culley D."/>
            <person name="Crous P.W."/>
            <person name="Fauchery L."/>
            <person name="Girlanda M."/>
            <person name="Hayes R.D."/>
            <person name="Keri Z."/>
            <person name="LaButti K."/>
            <person name="Lipzen A."/>
            <person name="Lombard V."/>
            <person name="Magnuson J."/>
            <person name="Maillard F."/>
            <person name="Murat C."/>
            <person name="Nolan M."/>
            <person name="Ohm R.A."/>
            <person name="Pangilinan J."/>
            <person name="Pereira M.F."/>
            <person name="Perotto S."/>
            <person name="Peter M."/>
            <person name="Pfister S."/>
            <person name="Riley R."/>
            <person name="Sitrit Y."/>
            <person name="Stielow J.B."/>
            <person name="Szollosi G."/>
            <person name="Zifcakova L."/>
            <person name="Stursova M."/>
            <person name="Spatafora J.W."/>
            <person name="Tedersoo L."/>
            <person name="Vaario L.M."/>
            <person name="Yamada A."/>
            <person name="Yan M."/>
            <person name="Wang P."/>
            <person name="Xu J."/>
            <person name="Bruns T."/>
            <person name="Baldrian P."/>
            <person name="Vilgalys R."/>
            <person name="Dunand C."/>
            <person name="Henrissat B."/>
            <person name="Grigoriev I.V."/>
            <person name="Hibbett D."/>
            <person name="Nagy L.G."/>
            <person name="Martin F.M."/>
        </authorList>
    </citation>
    <scope>NUCLEOTIDE SEQUENCE</scope>
    <source>
        <strain evidence="1">UP504</strain>
    </source>
</reference>
<gene>
    <name evidence="1" type="ORF">BS47DRAFT_1397673</name>
</gene>
<protein>
    <submittedName>
        <fullName evidence="1">Uncharacterized protein</fullName>
    </submittedName>
</protein>
<proteinExistence type="predicted"/>